<proteinExistence type="predicted"/>
<dbReference type="PROSITE" id="PS00018">
    <property type="entry name" value="EF_HAND_1"/>
    <property type="match status" value="2"/>
</dbReference>
<dbReference type="SMART" id="SM00327">
    <property type="entry name" value="VWA"/>
    <property type="match status" value="1"/>
</dbReference>
<feature type="compositionally biased region" description="Low complexity" evidence="1">
    <location>
        <begin position="1984"/>
        <end position="2010"/>
    </location>
</feature>
<evidence type="ECO:0000256" key="1">
    <source>
        <dbReference type="SAM" id="MobiDB-lite"/>
    </source>
</evidence>
<dbReference type="EMBL" id="FPHP01000046">
    <property type="protein sequence ID" value="SFV75794.1"/>
    <property type="molecule type" value="Genomic_DNA"/>
</dbReference>
<dbReference type="InterPro" id="IPR002035">
    <property type="entry name" value="VWF_A"/>
</dbReference>
<feature type="region of interest" description="Disordered" evidence="1">
    <location>
        <begin position="89"/>
        <end position="109"/>
    </location>
</feature>
<dbReference type="SUPFAM" id="SSF53300">
    <property type="entry name" value="vWA-like"/>
    <property type="match status" value="1"/>
</dbReference>
<dbReference type="NCBIfam" id="NF033510">
    <property type="entry name" value="Ca_tandemer"/>
    <property type="match status" value="4"/>
</dbReference>
<dbReference type="SUPFAM" id="SSF51120">
    <property type="entry name" value="beta-Roll"/>
    <property type="match status" value="1"/>
</dbReference>
<dbReference type="PROSITE" id="PS00330">
    <property type="entry name" value="HEMOLYSIN_CALCIUM"/>
    <property type="match status" value="4"/>
</dbReference>
<gene>
    <name evidence="3" type="ORF">MNB_SM-3-1329</name>
</gene>
<feature type="region of interest" description="Disordered" evidence="1">
    <location>
        <begin position="1910"/>
        <end position="1929"/>
    </location>
</feature>
<dbReference type="InterPro" id="IPR013783">
    <property type="entry name" value="Ig-like_fold"/>
</dbReference>
<dbReference type="Pfam" id="PF19077">
    <property type="entry name" value="Big_13"/>
    <property type="match status" value="4"/>
</dbReference>
<reference evidence="3" key="1">
    <citation type="submission" date="2016-10" db="EMBL/GenBank/DDBJ databases">
        <authorList>
            <person name="de Groot N.N."/>
        </authorList>
    </citation>
    <scope>NUCLEOTIDE SEQUENCE</scope>
</reference>
<feature type="region of interest" description="Disordered" evidence="1">
    <location>
        <begin position="1942"/>
        <end position="2010"/>
    </location>
</feature>
<dbReference type="InterPro" id="IPR001343">
    <property type="entry name" value="Hemolysn_Ca-bd"/>
</dbReference>
<feature type="compositionally biased region" description="Low complexity" evidence="1">
    <location>
        <begin position="89"/>
        <end position="105"/>
    </location>
</feature>
<dbReference type="InterPro" id="IPR011049">
    <property type="entry name" value="Serralysin-like_metalloprot_C"/>
</dbReference>
<evidence type="ECO:0000259" key="2">
    <source>
        <dbReference type="PROSITE" id="PS50234"/>
    </source>
</evidence>
<dbReference type="GO" id="GO:0005509">
    <property type="term" value="F:calcium ion binding"/>
    <property type="evidence" value="ECO:0007669"/>
    <property type="project" value="InterPro"/>
</dbReference>
<feature type="compositionally biased region" description="Basic and acidic residues" evidence="1">
    <location>
        <begin position="1970"/>
        <end position="1983"/>
    </location>
</feature>
<accession>A0A1W1D5A5</accession>
<name>A0A1W1D5A5_9ZZZZ</name>
<evidence type="ECO:0000313" key="3">
    <source>
        <dbReference type="EMBL" id="SFV75794.1"/>
    </source>
</evidence>
<dbReference type="PRINTS" id="PR00313">
    <property type="entry name" value="CABNDNGRPT"/>
</dbReference>
<dbReference type="InterPro" id="IPR044016">
    <property type="entry name" value="Big_13"/>
</dbReference>
<dbReference type="InterPro" id="IPR018247">
    <property type="entry name" value="EF_Hand_1_Ca_BS"/>
</dbReference>
<dbReference type="Pfam" id="PF00353">
    <property type="entry name" value="HemolysinCabind"/>
    <property type="match status" value="1"/>
</dbReference>
<protein>
    <submittedName>
        <fullName evidence="3">Hemolysin-type calcium-binding region</fullName>
    </submittedName>
</protein>
<dbReference type="InterPro" id="IPR036465">
    <property type="entry name" value="vWFA_dom_sf"/>
</dbReference>
<sequence>MAKVVGVILSLHGDVYVQSKDGIIRRVHTGDKIFADDLVKTFGESTVDIRLDNGKILSVDGNKELLVDKSVYSEEQFAQKDVNADNIQEQPQQQDNQEGQAQQEDSANDIQTAAGKKLETSHLNRVEHSTTTTHLFDDNNSIADKLQSTNTNENMVDYGSVSQVSGVSTMDLDIEFPEPPKIAIDNFNNRSGDFIGATFTFSKDTKVGDILSIENPNGTHTNLTITQDMIENGYHQSYIAPSDGSLFEVKATIIDSDGYASDTVKAGTLIDTTYGDGEFEIEPSVDITQVDSDGKIDITGVLGSDKNSIESITITDKNGVSIDVDVHNVRIEGSHGYFKISGVDVDKLAYGDLRVSVIAIDSDGNQTIIRDVEPKSLDDEAPDAPIVTINDDMDHDGTVNFSDLQEDKLSTTITFGEGTEVGGELILVVNSASQEGQEVTSSDPIIVEITQDMIENGYTTTLPLPVNATEVSIDAQVVDRNGNTSEITRDNLHIVEDFKIEFLDPNADHIINAHELSNTSIQGVIAPSASLESITLSQGDKDVSLDIANVDTSHGRFIIPNIDLSMFDDGEITLSASVVDKDGKPNTLKDVATIDTVYGEGQDGDLPQISIIDSDGDGIVNSQELSTSTLRGTIGENGVSLDRIEVVDSKGTATLSISNIDIQPDGTYEIPNFDFSHFEDGPITVIAYSTDKEGNTASTSTQITLDTLAPVVTVVQDENHDGVLNASEVADSIDAKIILGRNAQVGQTLIVHNPDGSDSEFAITQDMIDNGYIQSFDAPKEGESITIGAAVKAEDGTLSESKSSTLTLTTDTIYGDDIDNDGSITPPTISFVDDDNVLNQTEATNVKLSGSVGEGGKTIDAMTISDGQNSVSVNVDKINVALDGTYEIRGIDLSSLSDTDKLEVTVNTTDRDGNTAKTKSTITLDRVYGNDLDGDGSIDAPTAHIQDEGGDGIVNFKELQSSTLSGNVGEDGASIESIVVVDGFKNELKLNTKNVEMSDDGSYVLKNIDLSSLEDGNLTVYTTFTDVNGNTKTVEDTISKDSILNVSFDNLDLTGDTTPRFNGTMDGDVQKVVIDVDGEKHTAQIDPEHGTWTLKWPTRLSHGEHHATVTATDDAGNEVTVKELDGFMIDSQINATIDSVTEDSADDIDFITNDNTVIIKGTIDGDVDTLEVRVDSHVYTLNDPELTINDGHWQLDLSKIELPDKEYQVTAEYIDHARNASQVTKTMVIDTNEVIKIDPFTHDNTTNDRVIKLTGSTENATDVLVVIKDDNGNEVFKGDANVDEYGNWEILTTKLGDNEDKTDLTLEVKAIDEAGNVEIVKQDFTIDPKVITVSVDEVDMYTNTLNPTITGSVVGADKIDITIKDGDDVVWEGTVEEKDIDKANNKWSITLDGDGLKEYKDGYSIEVKASNAATDKTIDGITISAQDPDDSDVKVDITQIDGKDVSDDTQINNPTGEIKGTISGDVTKVVVSVDGASFDADVDSEHGTWSVNIPSDIAISDGKYDLQVVAYNKYGNNADDKENFTLDTKPPMVTIDDMEPTNDQSPTLTGTISPDTDKVILQIGSQRFEADIDHDNNTWSLEWPNNLAEGSYRVYAEAYDALGNGIREHNEFLISGVEKSSVSHLDITTDFHATPNVDPKIEGTYNKIDDIIVKINGEKFENGDLVMKNGHWSWQPTGNYALHNGVYQFEVIGIRDGKETIYAHTEFEIDQNAQYNAASDGANEMEASEGYRLFNDAPINDKGTAVVSIASEHDGTNSTSLDGREFTTSLGGKVVVNADGTFEYTAPILKHSADEGSKQDYFYFKESDGTNTSDWKRFEIDVFDAKFGAENDARDVGYEGVVGGNLIDNDQGSNIETPEVVKVTYKGEDYTFDDTTDNAITIDADYGTLTVDRNGEYQYKSNIEVPVITTSVGSEDDDTDSDTYGADGYDITLKGFNDTSKYLETDNDGNPIGLKLDEVSKADDDEDTGATEKETDKDNEKYAGVDSGDSSSGYGSKDTSDVINNVDSNNNEGMVVDFKEARYGFDISFAKLDDGEKASVKVFDKDGKFIKEFIVDGDDNGVSIAKNEKDLDGKDFRYISFNAIDSSNSNSGSSYGSYNNSGGTKSEFGIDEIKFIPVPKEVDNFSYTIKDSDTGKESSADVTFKYTFDQSANPDNAYLDEAGLDNGTNPDIALITASGNLLENDSGLSGEKVSEVNGVKLENGVVTLENDQGILEVHDNGDYTYKLKSATTYLENDDISFTYKLDNDLESTLDIHVKDDKFAPTNLEEYSITSSSTHDVYNITLVIDKSGSLSLGAGLLDDVNKTKMDITKEAINSILDKYSQMGEVNINIIDFSDKAQNSGWILDDDNSAKDYINFIEPNGGSNYANALEEVMATSANAPQANHNILYFVTDGASSEDSALSDSLLARWNEFRDATFSEINGISFEGDTQKSHSVMQSIVGENGNNIAVNSVNDLSAALHYTVHTDNSISGDLTGGKDFMFDFGADGGYIKSVTIDGTTHTFDKNSSSLETGSPIQTFTTKLGGIFSINFLTGEYSYQANTAQNQSGEHESFHFVAVDNDGDIASSTLKIDLDTFANLDTNNDIIITNKTQGNIDIPAWTLLNNDNQGYNLHIDSFDKAKYMDINFDKTSGMFSLEGYDDYVSPFGTGEIGQVNINQDGNEKNENSGDSFDKAIELSREEFGYLSSAEKDLVKDATMPTMRVNGTLDSDHTEEFVKVKLQKGEWLVLDIDNGYDMSKGDDGDGDSVDTTLTLYDADGNEIAMNEEAKVVSGGTGSNYKYDPFLSYHVQEDGEYYVKVSAGSHDGVGNYTLMTSILPTFDKMGFEYNAVDDLGRESSSLVDFMRTASQTLIGDDRSEVFISNDNDAIIDAKGGDDAILGGIGNDIIDGGSGDDSIKGGEGDDVIDGGSGEDIIEGGAGKDTIDGGSGHDLIDGGAGEDMLQGGKGSDTFVYDTQDKLVDGGADTDSILVHNNIDFTQLDNVKNIETIDMHDGADEHITLDVDAIIDMTDDKKTITIYGDDSAKDEVTIKNGDGEWSYKGQEVDKDNHILNIYEQDGATIKIDEDIRLDFE</sequence>
<dbReference type="Gene3D" id="3.40.50.410">
    <property type="entry name" value="von Willebrand factor, type A domain"/>
    <property type="match status" value="1"/>
</dbReference>
<dbReference type="Gene3D" id="2.60.40.10">
    <property type="entry name" value="Immunoglobulins"/>
    <property type="match status" value="7"/>
</dbReference>
<dbReference type="InterPro" id="IPR018511">
    <property type="entry name" value="Hemolysin-typ_Ca-bd_CS"/>
</dbReference>
<organism evidence="3">
    <name type="scientific">hydrothermal vent metagenome</name>
    <dbReference type="NCBI Taxonomy" id="652676"/>
    <lineage>
        <taxon>unclassified sequences</taxon>
        <taxon>metagenomes</taxon>
        <taxon>ecological metagenomes</taxon>
    </lineage>
</organism>
<dbReference type="PROSITE" id="PS50234">
    <property type="entry name" value="VWFA"/>
    <property type="match status" value="1"/>
</dbReference>
<feature type="domain" description="VWFA" evidence="2">
    <location>
        <begin position="2282"/>
        <end position="2471"/>
    </location>
</feature>